<dbReference type="GO" id="GO:0046872">
    <property type="term" value="F:metal ion binding"/>
    <property type="evidence" value="ECO:0007669"/>
    <property type="project" value="UniProtKB-KW"/>
</dbReference>
<keyword evidence="2" id="KW-0479">Metal-binding</keyword>
<dbReference type="EMBL" id="JH432222">
    <property type="status" value="NOT_ANNOTATED_CDS"/>
    <property type="molecule type" value="Genomic_DNA"/>
</dbReference>
<accession>T1JH46</accession>
<dbReference type="GO" id="GO:0005829">
    <property type="term" value="C:cytosol"/>
    <property type="evidence" value="ECO:0007669"/>
    <property type="project" value="TreeGrafter"/>
</dbReference>
<dbReference type="InterPro" id="IPR039039">
    <property type="entry name" value="RAI1-like_fam"/>
</dbReference>
<dbReference type="InterPro" id="IPR013961">
    <property type="entry name" value="RAI1"/>
</dbReference>
<dbReference type="OMA" id="VVTWRGH"/>
<dbReference type="GO" id="GO:0004518">
    <property type="term" value="F:nuclease activity"/>
    <property type="evidence" value="ECO:0007669"/>
    <property type="project" value="UniProtKB-KW"/>
</dbReference>
<comment type="similarity">
    <text evidence="1 2">Belongs to the DXO/Dom3Z family.</text>
</comment>
<dbReference type="STRING" id="126957.T1JH46"/>
<reference evidence="5" key="1">
    <citation type="submission" date="2011-05" db="EMBL/GenBank/DDBJ databases">
        <authorList>
            <person name="Richards S.R."/>
            <person name="Qu J."/>
            <person name="Jiang H."/>
            <person name="Jhangiani S.N."/>
            <person name="Agravi P."/>
            <person name="Goodspeed R."/>
            <person name="Gross S."/>
            <person name="Mandapat C."/>
            <person name="Jackson L."/>
            <person name="Mathew T."/>
            <person name="Pu L."/>
            <person name="Thornton R."/>
            <person name="Saada N."/>
            <person name="Wilczek-Boney K.B."/>
            <person name="Lee S."/>
            <person name="Kovar C."/>
            <person name="Wu Y."/>
            <person name="Scherer S.E."/>
            <person name="Worley K.C."/>
            <person name="Muzny D.M."/>
            <person name="Gibbs R."/>
        </authorList>
    </citation>
    <scope>NUCLEOTIDE SEQUENCE</scope>
    <source>
        <strain evidence="5">Brora</strain>
    </source>
</reference>
<keyword evidence="2" id="KW-0694">RNA-binding</keyword>
<keyword evidence="2" id="KW-0540">Nuclease</keyword>
<evidence type="ECO:0000313" key="5">
    <source>
        <dbReference type="Proteomes" id="UP000014500"/>
    </source>
</evidence>
<dbReference type="eggNOG" id="KOG1982">
    <property type="taxonomic scope" value="Eukaryota"/>
</dbReference>
<organism evidence="4 5">
    <name type="scientific">Strigamia maritima</name>
    <name type="common">European centipede</name>
    <name type="synonym">Geophilus maritimus</name>
    <dbReference type="NCBI Taxonomy" id="126957"/>
    <lineage>
        <taxon>Eukaryota</taxon>
        <taxon>Metazoa</taxon>
        <taxon>Ecdysozoa</taxon>
        <taxon>Arthropoda</taxon>
        <taxon>Myriapoda</taxon>
        <taxon>Chilopoda</taxon>
        <taxon>Pleurostigmophora</taxon>
        <taxon>Geophilomorpha</taxon>
        <taxon>Linotaeniidae</taxon>
        <taxon>Strigamia</taxon>
    </lineage>
</organism>
<keyword evidence="5" id="KW-1185">Reference proteome</keyword>
<evidence type="ECO:0000313" key="4">
    <source>
        <dbReference type="EnsemblMetazoa" id="SMAR013176-PA"/>
    </source>
</evidence>
<feature type="domain" description="RAI1-like" evidence="3">
    <location>
        <begin position="21"/>
        <end position="312"/>
    </location>
</feature>
<comment type="cofactor">
    <cofactor evidence="2">
        <name>a divalent metal cation</name>
        <dbReference type="ChEBI" id="CHEBI:60240"/>
    </cofactor>
</comment>
<dbReference type="EnsemblMetazoa" id="SMAR013176-RA">
    <property type="protein sequence ID" value="SMAR013176-PA"/>
    <property type="gene ID" value="SMAR013176"/>
</dbReference>
<dbReference type="HOGENOM" id="CLU_024877_1_1_1"/>
<protein>
    <recommendedName>
        <fullName evidence="2">Decapping nuclease</fullName>
        <ecNumber evidence="2">3.6.1.-</ecNumber>
    </recommendedName>
</protein>
<dbReference type="PANTHER" id="PTHR12395">
    <property type="entry name" value="DOM-3 RELATED"/>
    <property type="match status" value="1"/>
</dbReference>
<dbReference type="AlphaFoldDB" id="T1JH46"/>
<keyword evidence="2" id="KW-0547">Nucleotide-binding</keyword>
<dbReference type="GO" id="GO:0000166">
    <property type="term" value="F:nucleotide binding"/>
    <property type="evidence" value="ECO:0007669"/>
    <property type="project" value="UniProtKB-KW"/>
</dbReference>
<dbReference type="EC" id="3.6.1.-" evidence="2"/>
<comment type="subcellular location">
    <subcellularLocation>
        <location evidence="2">Nucleus</location>
    </subcellularLocation>
</comment>
<dbReference type="GO" id="GO:0110155">
    <property type="term" value="P:NAD-cap decapping"/>
    <property type="evidence" value="ECO:0007669"/>
    <property type="project" value="TreeGrafter"/>
</dbReference>
<dbReference type="GO" id="GO:0000956">
    <property type="term" value="P:nuclear-transcribed mRNA catabolic process"/>
    <property type="evidence" value="ECO:0007669"/>
    <property type="project" value="TreeGrafter"/>
</dbReference>
<keyword evidence="2" id="KW-0378">Hydrolase</keyword>
<reference evidence="4" key="2">
    <citation type="submission" date="2015-02" db="UniProtKB">
        <authorList>
            <consortium name="EnsemblMetazoa"/>
        </authorList>
    </citation>
    <scope>IDENTIFICATION</scope>
</reference>
<dbReference type="PhylomeDB" id="T1JH46"/>
<dbReference type="Proteomes" id="UP000014500">
    <property type="component" value="Unassembled WGS sequence"/>
</dbReference>
<dbReference type="PANTHER" id="PTHR12395:SF9">
    <property type="entry name" value="DECAPPING AND EXORIBONUCLEASE PROTEIN"/>
    <property type="match status" value="1"/>
</dbReference>
<evidence type="ECO:0000256" key="1">
    <source>
        <dbReference type="ARBA" id="ARBA00006562"/>
    </source>
</evidence>
<evidence type="ECO:0000259" key="3">
    <source>
        <dbReference type="Pfam" id="PF08652"/>
    </source>
</evidence>
<dbReference type="GO" id="GO:0005634">
    <property type="term" value="C:nucleus"/>
    <property type="evidence" value="ECO:0007669"/>
    <property type="project" value="UniProtKB-SubCell"/>
</dbReference>
<comment type="function">
    <text evidence="2">Decapping enzyme for NAD-capped RNAs: specifically hydrolyzes the nicotinamide adenine dinucleotide (NAD) cap from a subset of RNAs by removing the entire NAD moiety from the 5'-end of an NAD-capped RNA.</text>
</comment>
<dbReference type="GO" id="GO:0003723">
    <property type="term" value="F:RNA binding"/>
    <property type="evidence" value="ECO:0007669"/>
    <property type="project" value="UniProtKB-KW"/>
</dbReference>
<keyword evidence="2" id="KW-0539">Nucleus</keyword>
<dbReference type="Pfam" id="PF08652">
    <property type="entry name" value="RAI1"/>
    <property type="match status" value="1"/>
</dbReference>
<evidence type="ECO:0000256" key="2">
    <source>
        <dbReference type="RuleBase" id="RU367113"/>
    </source>
</evidence>
<sequence>MAHPFEVSNFNSFDLPFPTYQEPKEIGNFSLDANREFVLGSEGCKYLILPADSNRVRFDLNKGYEQAIKKNFQSPEKLDNLLKWFLNSKQLKTNLSADFVCYRGLLSLLLCTPYEKNDGWIICATKYDNIIYLCQYDTPEKIEREQNATDREKRMSSWGYKFEQYLSSTNVSEKPNVNEPVNENEEFCAVVRTRLNSHILVFGAEMDCVSPSTSNSSSMSRYVELKTNRIISSQRQERNFQRYKLLKWWSQSFLIGIREIVCGFRDDEGIVHNVETFPLKEIPKSAKGMWNPNVCMNFCEKFLSYVKQCVMKSDPR</sequence>
<name>T1JH46_STRMM</name>
<proteinExistence type="inferred from homology"/>
<dbReference type="GO" id="GO:0034353">
    <property type="term" value="F:mRNA 5'-diphosphatase activity"/>
    <property type="evidence" value="ECO:0007669"/>
    <property type="project" value="TreeGrafter"/>
</dbReference>